<evidence type="ECO:0000256" key="3">
    <source>
        <dbReference type="ARBA" id="ARBA00022679"/>
    </source>
</evidence>
<keyword evidence="4 5" id="KW-0833">Ubl conjugation pathway</keyword>
<dbReference type="SUPFAM" id="SSF56204">
    <property type="entry name" value="Hect, E3 ligase catalytic domain"/>
    <property type="match status" value="1"/>
</dbReference>
<accession>A0A3N0ZAD3</accession>
<dbReference type="GO" id="GO:0000209">
    <property type="term" value="P:protein polyubiquitination"/>
    <property type="evidence" value="ECO:0007669"/>
    <property type="project" value="InterPro"/>
</dbReference>
<evidence type="ECO:0000256" key="4">
    <source>
        <dbReference type="ARBA" id="ARBA00022786"/>
    </source>
</evidence>
<evidence type="ECO:0000256" key="1">
    <source>
        <dbReference type="ARBA" id="ARBA00000885"/>
    </source>
</evidence>
<name>A0A3N0ZAD3_ANAGA</name>
<keyword evidence="9" id="KW-1185">Reference proteome</keyword>
<dbReference type="EC" id="2.3.2.26" evidence="2"/>
<dbReference type="InterPro" id="IPR044611">
    <property type="entry name" value="E3A/B/C-like"/>
</dbReference>
<dbReference type="PANTHER" id="PTHR45700">
    <property type="entry name" value="UBIQUITIN-PROTEIN LIGASE E3C"/>
    <property type="match status" value="1"/>
</dbReference>
<evidence type="ECO:0000256" key="6">
    <source>
        <dbReference type="SAM" id="Phobius"/>
    </source>
</evidence>
<evidence type="ECO:0000256" key="5">
    <source>
        <dbReference type="PROSITE-ProRule" id="PRU00104"/>
    </source>
</evidence>
<comment type="caution">
    <text evidence="8">The sequence shown here is derived from an EMBL/GenBank/DDBJ whole genome shotgun (WGS) entry which is preliminary data.</text>
</comment>
<feature type="domain" description="HECT" evidence="7">
    <location>
        <begin position="20"/>
        <end position="349"/>
    </location>
</feature>
<dbReference type="InterPro" id="IPR035983">
    <property type="entry name" value="Hect_E3_ubiquitin_ligase"/>
</dbReference>
<keyword evidence="6" id="KW-1133">Transmembrane helix</keyword>
<keyword evidence="3" id="KW-0808">Transferase</keyword>
<gene>
    <name evidence="8" type="ORF">DPX16_2884</name>
</gene>
<dbReference type="Gene3D" id="3.30.2410.10">
    <property type="entry name" value="Hect, E3 ligase catalytic domain"/>
    <property type="match status" value="1"/>
</dbReference>
<dbReference type="EMBL" id="RJVU01001269">
    <property type="protein sequence ID" value="ROL55272.1"/>
    <property type="molecule type" value="Genomic_DNA"/>
</dbReference>
<evidence type="ECO:0000313" key="9">
    <source>
        <dbReference type="Proteomes" id="UP000281406"/>
    </source>
</evidence>
<dbReference type="Gene3D" id="3.90.1750.10">
    <property type="entry name" value="Hect, E3 ligase catalytic domains"/>
    <property type="match status" value="1"/>
</dbReference>
<proteinExistence type="predicted"/>
<dbReference type="GO" id="GO:0006511">
    <property type="term" value="P:ubiquitin-dependent protein catabolic process"/>
    <property type="evidence" value="ECO:0007669"/>
    <property type="project" value="TreeGrafter"/>
</dbReference>
<feature type="active site" description="Glycyl thioester intermediate" evidence="5">
    <location>
        <position position="317"/>
    </location>
</feature>
<dbReference type="PROSITE" id="PS50237">
    <property type="entry name" value="HECT"/>
    <property type="match status" value="1"/>
</dbReference>
<reference evidence="8 9" key="1">
    <citation type="submission" date="2018-10" db="EMBL/GenBank/DDBJ databases">
        <title>Genome assembly for a Yunnan-Guizhou Plateau 3E fish, Anabarilius grahami (Regan), and its evolutionary and genetic applications.</title>
        <authorList>
            <person name="Jiang W."/>
        </authorList>
    </citation>
    <scope>NUCLEOTIDE SEQUENCE [LARGE SCALE GENOMIC DNA]</scope>
    <source>
        <strain evidence="8">AG-KIZ</strain>
        <tissue evidence="8">Muscle</tissue>
    </source>
</reference>
<evidence type="ECO:0000259" key="7">
    <source>
        <dbReference type="PROSITE" id="PS50237"/>
    </source>
</evidence>
<dbReference type="Pfam" id="PF00632">
    <property type="entry name" value="HECT"/>
    <property type="match status" value="1"/>
</dbReference>
<keyword evidence="6" id="KW-0812">Transmembrane</keyword>
<keyword evidence="6" id="KW-0472">Membrane</keyword>
<protein>
    <recommendedName>
        <fullName evidence="2">HECT-type E3 ubiquitin transferase</fullName>
        <ecNumber evidence="2">2.3.2.26</ecNumber>
    </recommendedName>
</protein>
<feature type="transmembrane region" description="Helical" evidence="6">
    <location>
        <begin position="89"/>
        <end position="108"/>
    </location>
</feature>
<sequence>MINVCRQNVMDGAVRAFARRTFTPEAKLSVLFMDDFNQAEGAVDEGGPKREFFRLLIMALKESSLFTGPLNTKNLSLDSRALQKGLYRIYGTMIAVALVHGGLLPSFFSERLYQNLCSLPSSLPTLEEITDLDLQCKLKKIIEAEDLMAARDAIMQAADSLSLLGSLGHINSMVERDHLVQAAISFYVEGRTKEALQQFAEGLSTLGVLNMMRIHPTTFKMAFCFSDKILKATDLMILFQAELSPPGSNRWRLEKKVEGFWRDFLLDVEDGVFEITLDQLLVFGSGADRIPALGFSPQPTLSFIHETGRKYPEANTCLVKLKLPIHNTYEVFTKYMCEGIVQAPTFGLA</sequence>
<organism evidence="8 9">
    <name type="scientific">Anabarilius grahami</name>
    <name type="common">Kanglang fish</name>
    <name type="synonym">Barilius grahami</name>
    <dbReference type="NCBI Taxonomy" id="495550"/>
    <lineage>
        <taxon>Eukaryota</taxon>
        <taxon>Metazoa</taxon>
        <taxon>Chordata</taxon>
        <taxon>Craniata</taxon>
        <taxon>Vertebrata</taxon>
        <taxon>Euteleostomi</taxon>
        <taxon>Actinopterygii</taxon>
        <taxon>Neopterygii</taxon>
        <taxon>Teleostei</taxon>
        <taxon>Ostariophysi</taxon>
        <taxon>Cypriniformes</taxon>
        <taxon>Xenocyprididae</taxon>
        <taxon>Xenocypridinae</taxon>
        <taxon>Xenocypridinae incertae sedis</taxon>
        <taxon>Anabarilius</taxon>
    </lineage>
</organism>
<dbReference type="GO" id="GO:0061630">
    <property type="term" value="F:ubiquitin protein ligase activity"/>
    <property type="evidence" value="ECO:0007669"/>
    <property type="project" value="UniProtKB-EC"/>
</dbReference>
<dbReference type="InterPro" id="IPR000569">
    <property type="entry name" value="HECT_dom"/>
</dbReference>
<dbReference type="AlphaFoldDB" id="A0A3N0ZAD3"/>
<evidence type="ECO:0000256" key="2">
    <source>
        <dbReference type="ARBA" id="ARBA00012485"/>
    </source>
</evidence>
<evidence type="ECO:0000313" key="8">
    <source>
        <dbReference type="EMBL" id="ROL55272.1"/>
    </source>
</evidence>
<comment type="catalytic activity">
    <reaction evidence="1">
        <text>S-ubiquitinyl-[E2 ubiquitin-conjugating enzyme]-L-cysteine + [acceptor protein]-L-lysine = [E2 ubiquitin-conjugating enzyme]-L-cysteine + N(6)-ubiquitinyl-[acceptor protein]-L-lysine.</text>
        <dbReference type="EC" id="2.3.2.26"/>
    </reaction>
</comment>
<dbReference type="OrthoDB" id="2384350at2759"/>
<dbReference type="SMART" id="SM00119">
    <property type="entry name" value="HECTc"/>
    <property type="match status" value="1"/>
</dbReference>
<dbReference type="PANTHER" id="PTHR45700:SF2">
    <property type="entry name" value="UBIQUITIN-PROTEIN LIGASE E3C"/>
    <property type="match status" value="1"/>
</dbReference>
<dbReference type="Proteomes" id="UP000281406">
    <property type="component" value="Unassembled WGS sequence"/>
</dbReference>